<dbReference type="Proteomes" id="UP000577956">
    <property type="component" value="Unassembled WGS sequence"/>
</dbReference>
<dbReference type="Proteomes" id="UP000618382">
    <property type="component" value="Unassembled WGS sequence"/>
</dbReference>
<feature type="chain" id="PRO_5031365800" description="Lipoprotein" evidence="1">
    <location>
        <begin position="24"/>
        <end position="189"/>
    </location>
</feature>
<evidence type="ECO:0000313" key="2">
    <source>
        <dbReference type="EMBL" id="GIG31523.1"/>
    </source>
</evidence>
<dbReference type="RefSeq" id="WP_140457277.1">
    <property type="nucleotide sequence ID" value="NZ_BAABFI010000011.1"/>
</dbReference>
<keyword evidence="5" id="KW-1185">Reference proteome</keyword>
<evidence type="ECO:0000256" key="1">
    <source>
        <dbReference type="SAM" id="SignalP"/>
    </source>
</evidence>
<evidence type="ECO:0000313" key="3">
    <source>
        <dbReference type="EMBL" id="NYD85468.1"/>
    </source>
</evidence>
<protein>
    <recommendedName>
        <fullName evidence="6">Lipoprotein</fullName>
    </recommendedName>
</protein>
<feature type="signal peptide" evidence="1">
    <location>
        <begin position="1"/>
        <end position="23"/>
    </location>
</feature>
<dbReference type="PROSITE" id="PS51257">
    <property type="entry name" value="PROKAR_LIPOPROTEIN"/>
    <property type="match status" value="1"/>
</dbReference>
<reference evidence="3 4" key="1">
    <citation type="submission" date="2020-07" db="EMBL/GenBank/DDBJ databases">
        <title>Sequencing the genomes of 1000 actinobacteria strains.</title>
        <authorList>
            <person name="Klenk H.-P."/>
        </authorList>
    </citation>
    <scope>NUCLEOTIDE SEQUENCE [LARGE SCALE GENOMIC DNA]</scope>
    <source>
        <strain evidence="3 4">DSM 24482</strain>
    </source>
</reference>
<proteinExistence type="predicted"/>
<evidence type="ECO:0000313" key="4">
    <source>
        <dbReference type="Proteomes" id="UP000577956"/>
    </source>
</evidence>
<sequence length="189" mass="18438">MARAGRVTGAVALVLALAGCADAASAGQDAGAATAEVHAGASCLAAPVLDVLGLSLDPSLAPSPAVTAGVETARGAPPEGFVADTVLVCERGATLRDSAGEWRSVRATRLEGDLTPLLAGVDRASTVCTGGPGPQVWLLDALEDAVLLEPWAVCGADGVAAALDDLDVVAVTEHPVALVTDAGPGSVAG</sequence>
<gene>
    <name evidence="3" type="ORF">BKA21_001017</name>
    <name evidence="2" type="ORF">Col01nite_06820</name>
</gene>
<name>A0A7Y9FE38_9CELL</name>
<evidence type="ECO:0000313" key="5">
    <source>
        <dbReference type="Proteomes" id="UP000618382"/>
    </source>
</evidence>
<accession>A0A7Y9FE38</accession>
<comment type="caution">
    <text evidence="3">The sequence shown here is derived from an EMBL/GenBank/DDBJ whole genome shotgun (WGS) entry which is preliminary data.</text>
</comment>
<dbReference type="AlphaFoldDB" id="A0A7Y9FE38"/>
<dbReference type="EMBL" id="JACCBK010000001">
    <property type="protein sequence ID" value="NYD85468.1"/>
    <property type="molecule type" value="Genomic_DNA"/>
</dbReference>
<dbReference type="EMBL" id="BONN01000001">
    <property type="protein sequence ID" value="GIG31523.1"/>
    <property type="molecule type" value="Genomic_DNA"/>
</dbReference>
<organism evidence="3 4">
    <name type="scientific">Cellulomonas oligotrophica</name>
    <dbReference type="NCBI Taxonomy" id="931536"/>
    <lineage>
        <taxon>Bacteria</taxon>
        <taxon>Bacillati</taxon>
        <taxon>Actinomycetota</taxon>
        <taxon>Actinomycetes</taxon>
        <taxon>Micrococcales</taxon>
        <taxon>Cellulomonadaceae</taxon>
        <taxon>Cellulomonas</taxon>
    </lineage>
</organism>
<keyword evidence="1" id="KW-0732">Signal</keyword>
<reference evidence="2 5" key="2">
    <citation type="submission" date="2021-01" db="EMBL/GenBank/DDBJ databases">
        <title>Whole genome shotgun sequence of Cellulomonas oligotrophica NBRC 109435.</title>
        <authorList>
            <person name="Komaki H."/>
            <person name="Tamura T."/>
        </authorList>
    </citation>
    <scope>NUCLEOTIDE SEQUENCE [LARGE SCALE GENOMIC DNA]</scope>
    <source>
        <strain evidence="2 5">NBRC 109435</strain>
    </source>
</reference>
<evidence type="ECO:0008006" key="6">
    <source>
        <dbReference type="Google" id="ProtNLM"/>
    </source>
</evidence>